<evidence type="ECO:0000313" key="5">
    <source>
        <dbReference type="Proteomes" id="UP000002668"/>
    </source>
</evidence>
<dbReference type="EMBL" id="FP929127">
    <property type="protein sequence ID" value="CBX95261.1"/>
    <property type="molecule type" value="Genomic_DNA"/>
</dbReference>
<dbReference type="VEuPathDB" id="FungiDB:LEMA_P024130.1"/>
<evidence type="ECO:0000259" key="3">
    <source>
        <dbReference type="Pfam" id="PF26648"/>
    </source>
</evidence>
<feature type="compositionally biased region" description="Low complexity" evidence="1">
    <location>
        <begin position="1"/>
        <end position="12"/>
    </location>
</feature>
<accession>E4ZX51</accession>
<dbReference type="InterPro" id="IPR038883">
    <property type="entry name" value="AN11006-like"/>
</dbReference>
<dbReference type="STRING" id="985895.E4ZX51"/>
<dbReference type="OrthoDB" id="5600002at2759"/>
<dbReference type="AlphaFoldDB" id="E4ZX51"/>
<dbReference type="PANTHER" id="PTHR42085">
    <property type="entry name" value="F-BOX DOMAIN-CONTAINING PROTEIN"/>
    <property type="match status" value="1"/>
</dbReference>
<evidence type="ECO:0000313" key="4">
    <source>
        <dbReference type="EMBL" id="CBX95261.1"/>
    </source>
</evidence>
<reference evidence="5" key="1">
    <citation type="journal article" date="2011" name="Nat. Commun.">
        <title>Effector diversification within compartments of the Leptosphaeria maculans genome affected by Repeat-Induced Point mutations.</title>
        <authorList>
            <person name="Rouxel T."/>
            <person name="Grandaubert J."/>
            <person name="Hane J.K."/>
            <person name="Hoede C."/>
            <person name="van de Wouw A.P."/>
            <person name="Couloux A."/>
            <person name="Dominguez V."/>
            <person name="Anthouard V."/>
            <person name="Bally P."/>
            <person name="Bourras S."/>
            <person name="Cozijnsen A.J."/>
            <person name="Ciuffetti L.M."/>
            <person name="Degrave A."/>
            <person name="Dilmaghani A."/>
            <person name="Duret L."/>
            <person name="Fudal I."/>
            <person name="Goodwin S.B."/>
            <person name="Gout L."/>
            <person name="Glaser N."/>
            <person name="Linglin J."/>
            <person name="Kema G.H.J."/>
            <person name="Lapalu N."/>
            <person name="Lawrence C.B."/>
            <person name="May K."/>
            <person name="Meyer M."/>
            <person name="Ollivier B."/>
            <person name="Poulain J."/>
            <person name="Schoch C.L."/>
            <person name="Simon A."/>
            <person name="Spatafora J.W."/>
            <person name="Stachowiak A."/>
            <person name="Turgeon B.G."/>
            <person name="Tyler B.M."/>
            <person name="Vincent D."/>
            <person name="Weissenbach J."/>
            <person name="Amselem J."/>
            <person name="Quesneville H."/>
            <person name="Oliver R.P."/>
            <person name="Wincker P."/>
            <person name="Balesdent M.-H."/>
            <person name="Howlett B.J."/>
        </authorList>
    </citation>
    <scope>NUCLEOTIDE SEQUENCE [LARGE SCALE GENOMIC DNA]</scope>
    <source>
        <strain evidence="5">JN3 / isolate v23.1.3 / race Av1-4-5-6-7-8</strain>
    </source>
</reference>
<dbReference type="HOGENOM" id="CLU_498802_0_0_1"/>
<dbReference type="InParanoid" id="E4ZX51"/>
<dbReference type="eggNOG" id="ENOG502SYJ3">
    <property type="taxonomic scope" value="Eukaryota"/>
</dbReference>
<feature type="region of interest" description="Disordered" evidence="1">
    <location>
        <begin position="1"/>
        <end position="20"/>
    </location>
</feature>
<dbReference type="PANTHER" id="PTHR42085:SF2">
    <property type="entry name" value="F-BOX DOMAIN-CONTAINING PROTEIN"/>
    <property type="match status" value="1"/>
</dbReference>
<dbReference type="Pfam" id="PF26647">
    <property type="entry name" value="zf_Tbcl_3"/>
    <property type="match status" value="1"/>
</dbReference>
<sequence>MASSSVALSTSSRPDSHDDCDLHHSPHEGYCYSLTNARKICKLRAKIETPDYLPACNLHAWLKQKSGHCQAVEDCGQLCNRLGSHNPPYHLCFKHDEGSNTLPCHILRLPTELRLMIFRYLFPEYVSHLAHAPQPKVAILKVNRQLYQEASAVLYQESRFEALVAYDSVRLQGKQWFRSPCNKKDDRDFSIDSMLSPISARRIKNLEVQVKIGEHYHRAPASIDSRGVTKEDYHLYATRDSVRKLVGLLVGQADTALEKQNALKRLKLTAAVHQAASWEPEETVFAIFVVLERFSALRGIENAELMVEAIGQSWATTADKSAEFTDKLLNKKTFIQLRNRWVKTVQKPGPSVPMAKWKDPALATAYRKIEEFAQLMHNREAQGERPWPMGAFYDIRRPLHLARVAYERDDMDALKSIREAITIRWVNAQRHQQQSLQLMADSIDRMWDGDVDEDDEATSMKPSVLYRDAFEFGTEEPIAQTRKTSALWEELDATDWAPKIGSPGINVMTKGVLVRIEQKARNLQWIRLRTPAIIRQIWAAQKALEA</sequence>
<dbReference type="InterPro" id="IPR058252">
    <property type="entry name" value="zf_Tbcl_4"/>
</dbReference>
<dbReference type="GeneID" id="13281762"/>
<evidence type="ECO:0008006" key="6">
    <source>
        <dbReference type="Google" id="ProtNLM"/>
    </source>
</evidence>
<feature type="domain" description="Probable treble clef zinc finger fungi" evidence="3">
    <location>
        <begin position="66"/>
        <end position="99"/>
    </location>
</feature>
<dbReference type="Pfam" id="PF26648">
    <property type="entry name" value="zf_Tbcl_4"/>
    <property type="match status" value="1"/>
</dbReference>
<evidence type="ECO:0000256" key="1">
    <source>
        <dbReference type="SAM" id="MobiDB-lite"/>
    </source>
</evidence>
<keyword evidence="5" id="KW-1185">Reference proteome</keyword>
<protein>
    <recommendedName>
        <fullName evidence="6">F-box domain-containing protein</fullName>
    </recommendedName>
</protein>
<dbReference type="InterPro" id="IPR058251">
    <property type="entry name" value="zf_Tbcl_3"/>
</dbReference>
<gene>
    <name evidence="4" type="ORF">LEMA_P024130.1</name>
</gene>
<proteinExistence type="predicted"/>
<dbReference type="Proteomes" id="UP000002668">
    <property type="component" value="Genome"/>
</dbReference>
<organism evidence="5">
    <name type="scientific">Leptosphaeria maculans (strain JN3 / isolate v23.1.3 / race Av1-4-5-6-7-8)</name>
    <name type="common">Blackleg fungus</name>
    <name type="synonym">Phoma lingam</name>
    <dbReference type="NCBI Taxonomy" id="985895"/>
    <lineage>
        <taxon>Eukaryota</taxon>
        <taxon>Fungi</taxon>
        <taxon>Dikarya</taxon>
        <taxon>Ascomycota</taxon>
        <taxon>Pezizomycotina</taxon>
        <taxon>Dothideomycetes</taxon>
        <taxon>Pleosporomycetidae</taxon>
        <taxon>Pleosporales</taxon>
        <taxon>Pleosporineae</taxon>
        <taxon>Leptosphaeriaceae</taxon>
        <taxon>Plenodomus</taxon>
        <taxon>Plenodomus lingam/Leptosphaeria maculans species complex</taxon>
    </lineage>
</organism>
<evidence type="ECO:0000259" key="2">
    <source>
        <dbReference type="Pfam" id="PF26647"/>
    </source>
</evidence>
<dbReference type="OMA" id="PWMASAF"/>
<name>E4ZX51_LEPMJ</name>
<feature type="domain" description="Probable treble clef zinc finger" evidence="2">
    <location>
        <begin position="26"/>
        <end position="64"/>
    </location>
</feature>